<dbReference type="PANTHER" id="PTHR10283">
    <property type="entry name" value="SOLUTE CARRIER FAMILY 13 MEMBER"/>
    <property type="match status" value="1"/>
</dbReference>
<evidence type="ECO:0000256" key="3">
    <source>
        <dbReference type="ARBA" id="ARBA00022692"/>
    </source>
</evidence>
<dbReference type="Pfam" id="PF00939">
    <property type="entry name" value="Na_sulph_symp"/>
    <property type="match status" value="1"/>
</dbReference>
<feature type="transmembrane region" description="Helical" evidence="6">
    <location>
        <begin position="16"/>
        <end position="36"/>
    </location>
</feature>
<dbReference type="NCBIfam" id="TIGR00785">
    <property type="entry name" value="dass"/>
    <property type="match status" value="1"/>
</dbReference>
<feature type="transmembrane region" description="Helical" evidence="6">
    <location>
        <begin position="197"/>
        <end position="219"/>
    </location>
</feature>
<dbReference type="Proteomes" id="UP001138460">
    <property type="component" value="Unassembled WGS sequence"/>
</dbReference>
<dbReference type="GO" id="GO:0005886">
    <property type="term" value="C:plasma membrane"/>
    <property type="evidence" value="ECO:0007669"/>
    <property type="project" value="TreeGrafter"/>
</dbReference>
<feature type="transmembrane region" description="Helical" evidence="6">
    <location>
        <begin position="430"/>
        <end position="452"/>
    </location>
</feature>
<evidence type="ECO:0000313" key="7">
    <source>
        <dbReference type="EMBL" id="RYC39550.1"/>
    </source>
</evidence>
<dbReference type="OrthoDB" id="9766267at2"/>
<proteinExistence type="inferred from homology"/>
<name>A0A9X8JGM7_9GAMM</name>
<dbReference type="GO" id="GO:0008514">
    <property type="term" value="F:organic anion transmembrane transporter activity"/>
    <property type="evidence" value="ECO:0007669"/>
    <property type="project" value="UniProtKB-ARBA"/>
</dbReference>
<reference evidence="7 8" key="1">
    <citation type="journal article" date="2018" name="Syst. Appl. Microbiol.">
        <title>Pectobacterium zantedeschiae sp. nov. a new species of a soft rot pathogen isolated from Calla lily (Zantedeschia spp.).</title>
        <authorList>
            <person name="Waleron M."/>
            <person name="Misztak A."/>
            <person name="Waleron M."/>
            <person name="Franczuk M."/>
            <person name="Jonca J."/>
            <person name="Wielgomas B."/>
            <person name="Mikicinski A."/>
            <person name="Popovic T."/>
            <person name="Waleron K."/>
        </authorList>
    </citation>
    <scope>NUCLEOTIDE SEQUENCE [LARGE SCALE GENOMIC DNA]</scope>
    <source>
        <strain evidence="7 8">9M</strain>
    </source>
</reference>
<organism evidence="7 8">
    <name type="scientific">Pectobacterium zantedeschiae</name>
    <dbReference type="NCBI Taxonomy" id="2034769"/>
    <lineage>
        <taxon>Bacteria</taxon>
        <taxon>Pseudomonadati</taxon>
        <taxon>Pseudomonadota</taxon>
        <taxon>Gammaproteobacteria</taxon>
        <taxon>Enterobacterales</taxon>
        <taxon>Pectobacteriaceae</taxon>
        <taxon>Pectobacterium</taxon>
    </lineage>
</organism>
<feature type="transmembrane region" description="Helical" evidence="6">
    <location>
        <begin position="473"/>
        <end position="496"/>
    </location>
</feature>
<keyword evidence="3 6" id="KW-0812">Transmembrane</keyword>
<protein>
    <submittedName>
        <fullName evidence="7">DASS family sodium-coupled anion symporter</fullName>
    </submittedName>
</protein>
<comment type="caution">
    <text evidence="7">The sequence shown here is derived from an EMBL/GenBank/DDBJ whole genome shotgun (WGS) entry which is preliminary data.</text>
</comment>
<dbReference type="GO" id="GO:1905039">
    <property type="term" value="P:carboxylic acid transmembrane transport"/>
    <property type="evidence" value="ECO:0007669"/>
    <property type="project" value="UniProtKB-ARBA"/>
</dbReference>
<comment type="similarity">
    <text evidence="2">Belongs to the SLC13A/DASS transporter (TC 2.A.47) family. DIT1 subfamily.</text>
</comment>
<keyword evidence="5 6" id="KW-0472">Membrane</keyword>
<dbReference type="AlphaFoldDB" id="A0A9X8JGM7"/>
<feature type="transmembrane region" description="Helical" evidence="6">
    <location>
        <begin position="42"/>
        <end position="59"/>
    </location>
</feature>
<comment type="subcellular location">
    <subcellularLocation>
        <location evidence="1">Membrane</location>
        <topology evidence="1">Multi-pass membrane protein</topology>
    </subcellularLocation>
</comment>
<dbReference type="RefSeq" id="WP_129713047.1">
    <property type="nucleotide sequence ID" value="NZ_JBEHFA010000016.1"/>
</dbReference>
<feature type="transmembrane region" description="Helical" evidence="6">
    <location>
        <begin position="167"/>
        <end position="185"/>
    </location>
</feature>
<accession>A0A9X8JGM7</accession>
<dbReference type="InterPro" id="IPR001898">
    <property type="entry name" value="SLC13A/DASS"/>
</dbReference>
<evidence type="ECO:0000256" key="6">
    <source>
        <dbReference type="SAM" id="Phobius"/>
    </source>
</evidence>
<sequence length="499" mass="52977">MTDVSKPIIKKNKLSSYLGLYIAIIAAIAITLLPLGDDIPKAGQNMIAILVFAIIVWISEAMDYTSSAIVISALIIFMIGFSPDIHHPETMTGTVNALKMTLSGFSNSALALVAAAMFIAAAMTITGLDKRIALFTMSRIGASSSSILIGAIVVTIVLSLVVPSATARTACVVPIMMGVIAAFNVDKHSRLAASMMIVVAQATSIWNVGIQTSAAQNLLSIGFINKTFGAEYTISWLDWLLAGAPWSLTMSVVLFFLVRKMMPPETEAIEGGTDAIKKSLAELGPAKSVEKRLIAISVLLLLFWATEGKLHNIDTTSVTLAGLAIMLMPGIGVMNWKDVEKRVQWGTLLMFGIGISLGSALLDTQAASWLANYVVKGFNLHALPPIGILAVLTAFLIIIHLGFASATALTAALLPILISLLSSLPPELGVNPVGMTVILAFSVSFGFILPINAPQNMVCLGTDTFSPRQFTRIGISLTIIGYLTLLLFAATLWPMLGLM</sequence>
<feature type="transmembrane region" description="Helical" evidence="6">
    <location>
        <begin position="382"/>
        <end position="399"/>
    </location>
</feature>
<evidence type="ECO:0000256" key="1">
    <source>
        <dbReference type="ARBA" id="ARBA00004141"/>
    </source>
</evidence>
<evidence type="ECO:0000256" key="2">
    <source>
        <dbReference type="ARBA" id="ARBA00007349"/>
    </source>
</evidence>
<feature type="transmembrane region" description="Helical" evidence="6">
    <location>
        <begin position="406"/>
        <end position="424"/>
    </location>
</feature>
<evidence type="ECO:0000256" key="5">
    <source>
        <dbReference type="ARBA" id="ARBA00023136"/>
    </source>
</evidence>
<feature type="transmembrane region" description="Helical" evidence="6">
    <location>
        <begin position="343"/>
        <end position="362"/>
    </location>
</feature>
<dbReference type="EMBL" id="NWTM01000005">
    <property type="protein sequence ID" value="RYC39550.1"/>
    <property type="molecule type" value="Genomic_DNA"/>
</dbReference>
<feature type="transmembrane region" description="Helical" evidence="6">
    <location>
        <begin position="239"/>
        <end position="258"/>
    </location>
</feature>
<dbReference type="InterPro" id="IPR030676">
    <property type="entry name" value="CitT-rel"/>
</dbReference>
<keyword evidence="4 6" id="KW-1133">Transmembrane helix</keyword>
<feature type="transmembrane region" description="Helical" evidence="6">
    <location>
        <begin position="289"/>
        <end position="306"/>
    </location>
</feature>
<evidence type="ECO:0000256" key="4">
    <source>
        <dbReference type="ARBA" id="ARBA00022989"/>
    </source>
</evidence>
<feature type="transmembrane region" description="Helical" evidence="6">
    <location>
        <begin position="105"/>
        <end position="128"/>
    </location>
</feature>
<gene>
    <name evidence="7" type="ORF">CLR69_20915</name>
</gene>
<dbReference type="PANTHER" id="PTHR10283:SF82">
    <property type="entry name" value="SOLUTE CARRIER FAMILY 13 MEMBER 2"/>
    <property type="match status" value="1"/>
</dbReference>
<keyword evidence="8" id="KW-1185">Reference proteome</keyword>
<feature type="transmembrane region" description="Helical" evidence="6">
    <location>
        <begin position="66"/>
        <end position="85"/>
    </location>
</feature>
<feature type="transmembrane region" description="Helical" evidence="6">
    <location>
        <begin position="318"/>
        <end position="336"/>
    </location>
</feature>
<evidence type="ECO:0000313" key="8">
    <source>
        <dbReference type="Proteomes" id="UP001138460"/>
    </source>
</evidence>
<dbReference type="PIRSF" id="PIRSF002457">
    <property type="entry name" value="DASS"/>
    <property type="match status" value="1"/>
</dbReference>
<feature type="transmembrane region" description="Helical" evidence="6">
    <location>
        <begin position="140"/>
        <end position="161"/>
    </location>
</feature>